<accession>A0AB34IGV0</accession>
<feature type="transmembrane region" description="Helical" evidence="2">
    <location>
        <begin position="178"/>
        <end position="199"/>
    </location>
</feature>
<evidence type="ECO:0000259" key="3">
    <source>
        <dbReference type="PROSITE" id="PS50181"/>
    </source>
</evidence>
<feature type="region of interest" description="Disordered" evidence="1">
    <location>
        <begin position="25"/>
        <end position="44"/>
    </location>
</feature>
<gene>
    <name evidence="4" type="ORF">AB1Y20_013517</name>
</gene>
<dbReference type="Gene3D" id="1.20.1280.50">
    <property type="match status" value="1"/>
</dbReference>
<dbReference type="AlphaFoldDB" id="A0AB34IGV0"/>
<name>A0AB34IGV0_PRYPA</name>
<keyword evidence="5" id="KW-1185">Reference proteome</keyword>
<keyword evidence="2" id="KW-0472">Membrane</keyword>
<dbReference type="InterPro" id="IPR001810">
    <property type="entry name" value="F-box_dom"/>
</dbReference>
<dbReference type="PROSITE" id="PS50181">
    <property type="entry name" value="FBOX"/>
    <property type="match status" value="1"/>
</dbReference>
<keyword evidence="2" id="KW-1133">Transmembrane helix</keyword>
<protein>
    <recommendedName>
        <fullName evidence="3">F-box domain-containing protein</fullName>
    </recommendedName>
</protein>
<dbReference type="SUPFAM" id="SSF81383">
    <property type="entry name" value="F-box domain"/>
    <property type="match status" value="1"/>
</dbReference>
<dbReference type="InterPro" id="IPR036047">
    <property type="entry name" value="F-box-like_dom_sf"/>
</dbReference>
<comment type="caution">
    <text evidence="4">The sequence shown here is derived from an EMBL/GenBank/DDBJ whole genome shotgun (WGS) entry which is preliminary data.</text>
</comment>
<evidence type="ECO:0000313" key="4">
    <source>
        <dbReference type="EMBL" id="KAL1498998.1"/>
    </source>
</evidence>
<feature type="domain" description="F-box" evidence="3">
    <location>
        <begin position="82"/>
        <end position="128"/>
    </location>
</feature>
<organism evidence="4 5">
    <name type="scientific">Prymnesium parvum</name>
    <name type="common">Toxic golden alga</name>
    <dbReference type="NCBI Taxonomy" id="97485"/>
    <lineage>
        <taxon>Eukaryota</taxon>
        <taxon>Haptista</taxon>
        <taxon>Haptophyta</taxon>
        <taxon>Prymnesiophyceae</taxon>
        <taxon>Prymnesiales</taxon>
        <taxon>Prymnesiaceae</taxon>
        <taxon>Prymnesium</taxon>
    </lineage>
</organism>
<dbReference type="EMBL" id="JBGBPQ010000026">
    <property type="protein sequence ID" value="KAL1498998.1"/>
    <property type="molecule type" value="Genomic_DNA"/>
</dbReference>
<dbReference type="Pfam" id="PF12937">
    <property type="entry name" value="F-box-like"/>
    <property type="match status" value="1"/>
</dbReference>
<keyword evidence="2" id="KW-0812">Transmembrane</keyword>
<dbReference type="SMART" id="SM00256">
    <property type="entry name" value="FBOX"/>
    <property type="match status" value="1"/>
</dbReference>
<dbReference type="Proteomes" id="UP001515480">
    <property type="component" value="Unassembled WGS sequence"/>
</dbReference>
<evidence type="ECO:0000256" key="2">
    <source>
        <dbReference type="SAM" id="Phobius"/>
    </source>
</evidence>
<evidence type="ECO:0000256" key="1">
    <source>
        <dbReference type="SAM" id="MobiDB-lite"/>
    </source>
</evidence>
<evidence type="ECO:0000313" key="5">
    <source>
        <dbReference type="Proteomes" id="UP001515480"/>
    </source>
</evidence>
<sequence length="234" mass="25916">MVKERLQEGGKRLAELLEAFRRGSSLSVPPDAEEFEPPLEERPGGASPLLTLLHPSLHPSRERARTSMITHAIVGASEPGAAASIHSLPPELLLRTFAFLDPCSLCRLAQVSKSCRALADDPSVWREACGFPASASTLLECKAHERARCLRALAVRAEWRAREDALRKQRWRRWKRRLLRGAFVLCGVALALLPALLLLTRRPPPRAPPPPPPPREKRLVYDSLVWAAACSSRA</sequence>
<proteinExistence type="predicted"/>
<reference evidence="4 5" key="1">
    <citation type="journal article" date="2024" name="Science">
        <title>Giant polyketide synthase enzymes in the biosynthesis of giant marine polyether toxins.</title>
        <authorList>
            <person name="Fallon T.R."/>
            <person name="Shende V.V."/>
            <person name="Wierzbicki I.H."/>
            <person name="Pendleton A.L."/>
            <person name="Watervoot N.F."/>
            <person name="Auber R.P."/>
            <person name="Gonzalez D.J."/>
            <person name="Wisecaver J.H."/>
            <person name="Moore B.S."/>
        </authorList>
    </citation>
    <scope>NUCLEOTIDE SEQUENCE [LARGE SCALE GENOMIC DNA]</scope>
    <source>
        <strain evidence="4 5">12B1</strain>
    </source>
</reference>